<dbReference type="InterPro" id="IPR023296">
    <property type="entry name" value="Glyco_hydro_beta-prop_sf"/>
</dbReference>
<name>A0A4U7AMG6_9PEZI</name>
<dbReference type="PANTHER" id="PTHR43301:SF3">
    <property type="entry name" value="ARABINAN ENDO-1,5-ALPHA-L-ARABINOSIDASE A-RELATED"/>
    <property type="match status" value="1"/>
</dbReference>
<evidence type="ECO:0000256" key="1">
    <source>
        <dbReference type="SAM" id="SignalP"/>
    </source>
</evidence>
<evidence type="ECO:0000313" key="3">
    <source>
        <dbReference type="Proteomes" id="UP000308133"/>
    </source>
</evidence>
<dbReference type="CDD" id="cd08983">
    <property type="entry name" value="GH43_Bt3655-like"/>
    <property type="match status" value="1"/>
</dbReference>
<keyword evidence="1" id="KW-0732">Signal</keyword>
<comment type="caution">
    <text evidence="2">The sequence shown here is derived from an EMBL/GenBank/DDBJ whole genome shotgun (WGS) entry which is preliminary data.</text>
</comment>
<organism evidence="2 3">
    <name type="scientific">Elsinoe australis</name>
    <dbReference type="NCBI Taxonomy" id="40998"/>
    <lineage>
        <taxon>Eukaryota</taxon>
        <taxon>Fungi</taxon>
        <taxon>Dikarya</taxon>
        <taxon>Ascomycota</taxon>
        <taxon>Pezizomycotina</taxon>
        <taxon>Dothideomycetes</taxon>
        <taxon>Dothideomycetidae</taxon>
        <taxon>Myriangiales</taxon>
        <taxon>Elsinoaceae</taxon>
        <taxon>Elsinoe</taxon>
    </lineage>
</organism>
<protein>
    <recommendedName>
        <fullName evidence="4">Glycosyl hydrolases family 43 protein</fullName>
    </recommendedName>
</protein>
<reference evidence="2 3" key="1">
    <citation type="submission" date="2018-02" db="EMBL/GenBank/DDBJ databases">
        <title>Draft genome sequences of Elsinoe sp., causing black scab on jojoba.</title>
        <authorList>
            <person name="Stodart B."/>
            <person name="Jeffress S."/>
            <person name="Ash G."/>
            <person name="Arun Chinnappa K."/>
        </authorList>
    </citation>
    <scope>NUCLEOTIDE SEQUENCE [LARGE SCALE GENOMIC DNA]</scope>
    <source>
        <strain evidence="2 3">Hillstone_2</strain>
    </source>
</reference>
<evidence type="ECO:0008006" key="4">
    <source>
        <dbReference type="Google" id="ProtNLM"/>
    </source>
</evidence>
<dbReference type="EMBL" id="PTQR01000123">
    <property type="protein sequence ID" value="TKX19009.1"/>
    <property type="molecule type" value="Genomic_DNA"/>
</dbReference>
<feature type="chain" id="PRO_5020952426" description="Glycosyl hydrolases family 43 protein" evidence="1">
    <location>
        <begin position="20"/>
        <end position="370"/>
    </location>
</feature>
<dbReference type="InterPro" id="IPR050727">
    <property type="entry name" value="GH43_arabinanases"/>
</dbReference>
<sequence>MRLSLSSLLALSTAGSVVSARPSLPNPHEHQLLPRQDATQYEAYLFAYFTGDTVAGEKIYFATSNGNNALDWTELNNGQPYIESTQGTKGLRDPFIIRAQDGSKAWLVATDLSIGGGTIWPESYTFGSRYLEIWESEDLINWGEQRHVLVSPPEAGMTWAPEAYFDETIGEYVVYWSSRTYPDTDPERTGPAYSRIWFATTTDFNTFSEPQLWQDEGGPTRERIDSTVVRDDNGIYHRFTKSIGGEGPGGCVDIVHEKSANLRATLEDWEVVVSCIGRKNGFADIEGPDAFHTNVGDVNGDKWFLFVDEFGGRGYLPLETTDINNPNWTLSASYNLPRSPRHGTVLPITAAELAALQKIGQQPNGTYPQL</sequence>
<dbReference type="Proteomes" id="UP000308133">
    <property type="component" value="Unassembled WGS sequence"/>
</dbReference>
<proteinExistence type="predicted"/>
<accession>A0A4U7AMG6</accession>
<dbReference type="AlphaFoldDB" id="A0A4U7AMG6"/>
<dbReference type="Gene3D" id="2.115.10.20">
    <property type="entry name" value="Glycosyl hydrolase domain, family 43"/>
    <property type="match status" value="1"/>
</dbReference>
<evidence type="ECO:0000313" key="2">
    <source>
        <dbReference type="EMBL" id="TKX19009.1"/>
    </source>
</evidence>
<gene>
    <name evidence="2" type="ORF">C1H76_8899</name>
</gene>
<feature type="signal peptide" evidence="1">
    <location>
        <begin position="1"/>
        <end position="19"/>
    </location>
</feature>
<dbReference type="PANTHER" id="PTHR43301">
    <property type="entry name" value="ARABINAN ENDO-1,5-ALPHA-L-ARABINOSIDASE"/>
    <property type="match status" value="1"/>
</dbReference>
<dbReference type="SUPFAM" id="SSF75005">
    <property type="entry name" value="Arabinanase/levansucrase/invertase"/>
    <property type="match status" value="1"/>
</dbReference>